<sequence>MGAQQLPSQGGIRDINHGASRKMAQDAQDFFQRSGVSDEYHFENDSLSYKGKAGDATANAARRFHDSVNATPLVDDFSRMWRSGSVVAQKLAYDLLENSAGIVRNNRSAAMIKEHYEKKLLGSFMPAYQKAYSAWARSNGIGKWDQIWSAQARERFNRELVGELNARAFDGPDAQRSVHPAVKEAADAHDRWSATDIEVGKGRVGEDSIKGYENLNAYSGYFSQKWSGSKMARLIQSGRYTRKQIRDAIAEGYVAKHGVQLSDAQVWADAVMRRSMASDRGSDMNLIGILQQDGRAFLEEMLENSGHSRSEIDKLIDRLTGLVEQRGQQGHTKGRVDIDLRTRASNGIDIMDLVDTDVARIVQRRARGTAGQAALARKGIRSKADQTAIKEAIKQEQQARGQSQKTGDAVTDFVDSDRHLTDEDIDAVFSYFDAGPIAGGLSPTISRIKKLTNLALLNQLGLTQIAETGVQIAAVGWKRWLRHADEGLKAAMRNPDSPLVTELKHMNVLVPEEKMFRDDMPVEMDRLGPTGSEFMQKVDHLLNTGQRVQGYMSGFYHVRKAQQRIAVTSAADKIMTNMKGLANDLTPERARDIGLDTDTFNRIKQYVDNGTVEFRDGHLHKMNMDRWDPVDAEDFALSMNRHVYQVVQRAMAGESSYLFHKDGLAALFMHLKSFPLLALNKQAYRNLRISDEVAMQGFMLGLATAGVSYSVKQVVNGRTDRLSPEQVAKGAFGLSNMAGWIPMWTDPLAGMLGMDSLRFNSYARGIEENVISTPAALPTANRVLNLPGALLDVATGSYTNSDIRALQATPIIGNAYGFTAIFNAMKE</sequence>
<dbReference type="AlphaFoldDB" id="A0A7S8C809"/>
<protein>
    <recommendedName>
        <fullName evidence="3">Internal virion protein</fullName>
    </recommendedName>
</protein>
<organism evidence="1 2">
    <name type="scientific">Kaustia mangrovi</name>
    <dbReference type="NCBI Taxonomy" id="2593653"/>
    <lineage>
        <taxon>Bacteria</taxon>
        <taxon>Pseudomonadati</taxon>
        <taxon>Pseudomonadota</taxon>
        <taxon>Alphaproteobacteria</taxon>
        <taxon>Hyphomicrobiales</taxon>
        <taxon>Parvibaculaceae</taxon>
        <taxon>Kaustia</taxon>
    </lineage>
</organism>
<accession>A0A7S8C809</accession>
<dbReference type="Proteomes" id="UP000593594">
    <property type="component" value="Chromosome"/>
</dbReference>
<name>A0A7S8C809_9HYPH</name>
<dbReference type="KEGG" id="kmn:HW532_20850"/>
<evidence type="ECO:0008006" key="3">
    <source>
        <dbReference type="Google" id="ProtNLM"/>
    </source>
</evidence>
<dbReference type="RefSeq" id="WP_213162302.1">
    <property type="nucleotide sequence ID" value="NZ_CP058214.1"/>
</dbReference>
<dbReference type="EMBL" id="CP058214">
    <property type="protein sequence ID" value="QPC44929.1"/>
    <property type="molecule type" value="Genomic_DNA"/>
</dbReference>
<keyword evidence="2" id="KW-1185">Reference proteome</keyword>
<reference evidence="1 2" key="1">
    <citation type="submission" date="2020-06" db="EMBL/GenBank/DDBJ databases">
        <title>Genome sequence of 2 isolates from Red Sea Mangroves.</title>
        <authorList>
            <person name="Sefrji F."/>
            <person name="Michoud G."/>
            <person name="Merlino G."/>
            <person name="Daffonchio D."/>
        </authorList>
    </citation>
    <scope>NUCLEOTIDE SEQUENCE [LARGE SCALE GENOMIC DNA]</scope>
    <source>
        <strain evidence="1 2">R1DC25</strain>
    </source>
</reference>
<evidence type="ECO:0000313" key="2">
    <source>
        <dbReference type="Proteomes" id="UP000593594"/>
    </source>
</evidence>
<proteinExistence type="predicted"/>
<evidence type="ECO:0000313" key="1">
    <source>
        <dbReference type="EMBL" id="QPC44929.1"/>
    </source>
</evidence>
<gene>
    <name evidence="1" type="ORF">HW532_20850</name>
</gene>